<proteinExistence type="predicted"/>
<dbReference type="SUPFAM" id="SSF49373">
    <property type="entry name" value="Invasin/intimin cell-adhesion fragments"/>
    <property type="match status" value="1"/>
</dbReference>
<evidence type="ECO:0000313" key="3">
    <source>
        <dbReference type="EMBL" id="HIS97582.1"/>
    </source>
</evidence>
<dbReference type="InterPro" id="IPR008964">
    <property type="entry name" value="Invasin/intimin_cell_adhesion"/>
</dbReference>
<dbReference type="PROSITE" id="PS51272">
    <property type="entry name" value="SLH"/>
    <property type="match status" value="1"/>
</dbReference>
<dbReference type="Proteomes" id="UP000886876">
    <property type="component" value="Unassembled WGS sequence"/>
</dbReference>
<dbReference type="InterPro" id="IPR026906">
    <property type="entry name" value="LRR_5"/>
</dbReference>
<gene>
    <name evidence="3" type="ORF">IAD42_06370</name>
</gene>
<evidence type="ECO:0000313" key="4">
    <source>
        <dbReference type="Proteomes" id="UP000886876"/>
    </source>
</evidence>
<dbReference type="Gene3D" id="2.60.40.1080">
    <property type="match status" value="1"/>
</dbReference>
<dbReference type="PANTHER" id="PTHR45661">
    <property type="entry name" value="SURFACE ANTIGEN"/>
    <property type="match status" value="1"/>
</dbReference>
<dbReference type="Gene3D" id="3.80.10.10">
    <property type="entry name" value="Ribonuclease Inhibitor"/>
    <property type="match status" value="2"/>
</dbReference>
<evidence type="ECO:0000256" key="1">
    <source>
        <dbReference type="ARBA" id="ARBA00022737"/>
    </source>
</evidence>
<comment type="caution">
    <text evidence="3">The sequence shown here is derived from an EMBL/GenBank/DDBJ whole genome shotgun (WGS) entry which is preliminary data.</text>
</comment>
<reference evidence="3" key="2">
    <citation type="journal article" date="2021" name="PeerJ">
        <title>Extensive microbial diversity within the chicken gut microbiome revealed by metagenomics and culture.</title>
        <authorList>
            <person name="Gilroy R."/>
            <person name="Ravi A."/>
            <person name="Getino M."/>
            <person name="Pursley I."/>
            <person name="Horton D.L."/>
            <person name="Alikhan N.F."/>
            <person name="Baker D."/>
            <person name="Gharbi K."/>
            <person name="Hall N."/>
            <person name="Watson M."/>
            <person name="Adriaenssens E.M."/>
            <person name="Foster-Nyarko E."/>
            <person name="Jarju S."/>
            <person name="Secka A."/>
            <person name="Antonio M."/>
            <person name="Oren A."/>
            <person name="Chaudhuri R.R."/>
            <person name="La Ragione R."/>
            <person name="Hildebrand F."/>
            <person name="Pallen M.J."/>
        </authorList>
    </citation>
    <scope>NUCLEOTIDE SEQUENCE</scope>
    <source>
        <strain evidence="3">ChiHecec3B27-6122</strain>
    </source>
</reference>
<protein>
    <submittedName>
        <fullName evidence="3">Leucine-rich repeat protein</fullName>
    </submittedName>
</protein>
<dbReference type="EMBL" id="DVJS01000158">
    <property type="protein sequence ID" value="HIS97582.1"/>
    <property type="molecule type" value="Genomic_DNA"/>
</dbReference>
<organism evidence="3 4">
    <name type="scientific">Candidatus Scatomorpha pullistercoris</name>
    <dbReference type="NCBI Taxonomy" id="2840929"/>
    <lineage>
        <taxon>Bacteria</taxon>
        <taxon>Bacillati</taxon>
        <taxon>Bacillota</taxon>
        <taxon>Clostridia</taxon>
        <taxon>Eubacteriales</taxon>
        <taxon>Candidatus Scatomorpha</taxon>
    </lineage>
</organism>
<sequence>MIPKKVTNPSDSTEYSVVGIDYGAFYYATRLTSVTLPEGLEYIDSCAFQNSSLKSIEIPASVTRLGSEDKTSPINNPVFSSANRHDIESVTFAENSQLKTIGSKAFQYCENLKELDIPDGVTYIGSMAFGGCDSLTELEIPAGVTDLGFDNIPTVGIFSSRYYGALDDWDNLKNVTFAEGSPYEKDENYVLYYNDDTLVTVLDDTISSVTVRDGTKEIAARAFFKCSNLKTVYLPDGLETIGKDAFTYAPSKNTADANILEYINIPASVTSIGENFLKGALKNDGSSIIVMQGDTPPEIGSGAFVSGSNTEYEFTLIYPAEAKTAYVDAGLVSEDDDKGISFSLSLEPTTLDLLTGDTKTIIVTATKPEGYGLKVTSSNTAIATAELSADGNTITVTAKGAGTATISVSIANDNIALVTKTCTLTVKDVWTVKLDGVEKKVEKGKSFTFPSAPTKPGYIFLGWRGADGTMYGAGTAEFSPNATLTRAMVWAILARLDGEAITGDTWAADAQEWAVAKGVSDGTNPMGAVTREQLVTMLWRFRGEPAADTQLTAPDAGTVSDWAATAMHWAVENGIIEGDENGMITPTATATRAQAAAIFMRFIEG</sequence>
<dbReference type="InterPro" id="IPR032675">
    <property type="entry name" value="LRR_dom_sf"/>
</dbReference>
<keyword evidence="1" id="KW-0677">Repeat</keyword>
<dbReference type="AlphaFoldDB" id="A0A9D1G5X2"/>
<feature type="domain" description="SLH" evidence="2">
    <location>
        <begin position="550"/>
        <end position="605"/>
    </location>
</feature>
<reference evidence="3" key="1">
    <citation type="submission" date="2020-10" db="EMBL/GenBank/DDBJ databases">
        <authorList>
            <person name="Gilroy R."/>
        </authorList>
    </citation>
    <scope>NUCLEOTIDE SEQUENCE</scope>
    <source>
        <strain evidence="3">ChiHecec3B27-6122</strain>
    </source>
</reference>
<dbReference type="Pfam" id="PF00395">
    <property type="entry name" value="SLH"/>
    <property type="match status" value="1"/>
</dbReference>
<dbReference type="SUPFAM" id="SSF52058">
    <property type="entry name" value="L domain-like"/>
    <property type="match status" value="1"/>
</dbReference>
<dbReference type="PANTHER" id="PTHR45661:SF3">
    <property type="entry name" value="IG-LIKE DOMAIN-CONTAINING PROTEIN"/>
    <property type="match status" value="1"/>
</dbReference>
<dbReference type="InterPro" id="IPR001119">
    <property type="entry name" value="SLH_dom"/>
</dbReference>
<dbReference type="InterPro" id="IPR053139">
    <property type="entry name" value="Surface_bspA-like"/>
</dbReference>
<dbReference type="Pfam" id="PF13306">
    <property type="entry name" value="LRR_5"/>
    <property type="match status" value="3"/>
</dbReference>
<evidence type="ECO:0000259" key="2">
    <source>
        <dbReference type="PROSITE" id="PS51272"/>
    </source>
</evidence>
<name>A0A9D1G5X2_9FIRM</name>
<accession>A0A9D1G5X2</accession>